<feature type="transmembrane region" description="Helical" evidence="1">
    <location>
        <begin position="229"/>
        <end position="250"/>
    </location>
</feature>
<proteinExistence type="predicted"/>
<dbReference type="EMBL" id="JPVZ01000001">
    <property type="protein sequence ID" value="OAZ11805.1"/>
    <property type="molecule type" value="Genomic_DNA"/>
</dbReference>
<dbReference type="InterPro" id="IPR052529">
    <property type="entry name" value="Bact_Transport_Assoc"/>
</dbReference>
<feature type="transmembrane region" description="Helical" evidence="1">
    <location>
        <begin position="110"/>
        <end position="127"/>
    </location>
</feature>
<feature type="transmembrane region" description="Helical" evidence="1">
    <location>
        <begin position="12"/>
        <end position="39"/>
    </location>
</feature>
<keyword evidence="1" id="KW-0812">Transmembrane</keyword>
<evidence type="ECO:0000313" key="3">
    <source>
        <dbReference type="EMBL" id="OAZ11805.1"/>
    </source>
</evidence>
<feature type="transmembrane region" description="Helical" evidence="1">
    <location>
        <begin position="309"/>
        <end position="328"/>
    </location>
</feature>
<feature type="transmembrane region" description="Helical" evidence="1">
    <location>
        <begin position="262"/>
        <end position="289"/>
    </location>
</feature>
<keyword evidence="1" id="KW-0472">Membrane</keyword>
<comment type="caution">
    <text evidence="3">The sequence shown here is derived from an EMBL/GenBank/DDBJ whole genome shotgun (WGS) entry which is preliminary data.</text>
</comment>
<feature type="transmembrane region" description="Helical" evidence="1">
    <location>
        <begin position="87"/>
        <end position="104"/>
    </location>
</feature>
<dbReference type="InterPro" id="IPR007349">
    <property type="entry name" value="DUF418"/>
</dbReference>
<sequence>MFLQRESSIDALRAFALFGILVVNLPFFAITFGFAGGAWQDGEPLWLNVLAASVIQGLFESKFILIFSALFGFAALQQFKRYGAGFYVRRLCVLALFGVVNLVFLFEADILLPYAVIGLLLLIGRKISVRGLMVCGVALWAMAVVGNALFGVSLTVNPSPYVAPEIPVSVVLATGSFADVMAVRLESWAGFQLYCLWSNYLLVAAAMVSGLAAARFCEEYGFDALVAKLRTIAAFAAFPGIAGSLLYGALASLPAAFEPERFFMMTLVLRPLFAVPLSIVLVAYGLVAFRATVCSNLVAFIAPAGRMSLTIYLGMSLAMGLVFFGYGAGMHNQVRLADCLWISVVMYLGWIVFAKLWFRFASRGPLELILAVLTRPNSRQGVVSVSS</sequence>
<gene>
    <name evidence="3" type="ORF">TH4_01580</name>
</gene>
<dbReference type="Proteomes" id="UP000094009">
    <property type="component" value="Unassembled WGS sequence"/>
</dbReference>
<evidence type="ECO:0000313" key="4">
    <source>
        <dbReference type="Proteomes" id="UP000094009"/>
    </source>
</evidence>
<organism evidence="3 4">
    <name type="scientific">Thalassospira tepidiphila MCCC 1A03514</name>
    <dbReference type="NCBI Taxonomy" id="1177930"/>
    <lineage>
        <taxon>Bacteria</taxon>
        <taxon>Pseudomonadati</taxon>
        <taxon>Pseudomonadota</taxon>
        <taxon>Alphaproteobacteria</taxon>
        <taxon>Rhodospirillales</taxon>
        <taxon>Thalassospiraceae</taxon>
        <taxon>Thalassospira</taxon>
    </lineage>
</organism>
<protein>
    <recommendedName>
        <fullName evidence="2">DUF418 domain-containing protein</fullName>
    </recommendedName>
</protein>
<dbReference type="Pfam" id="PF04235">
    <property type="entry name" value="DUF418"/>
    <property type="match status" value="1"/>
</dbReference>
<accession>A0A853L3I6</accession>
<feature type="transmembrane region" description="Helical" evidence="1">
    <location>
        <begin position="45"/>
        <end position="75"/>
    </location>
</feature>
<reference evidence="3 4" key="1">
    <citation type="submission" date="2014-07" db="EMBL/GenBank/DDBJ databases">
        <title>Draft genome sequence of Thalassospira tepidiphila 1-1B.</title>
        <authorList>
            <person name="Lai Q."/>
            <person name="Shao Z."/>
        </authorList>
    </citation>
    <scope>NUCLEOTIDE SEQUENCE [LARGE SCALE GENOMIC DNA]</scope>
    <source>
        <strain evidence="3 4">MCCC 1A03514</strain>
    </source>
</reference>
<feature type="transmembrane region" description="Helical" evidence="1">
    <location>
        <begin position="197"/>
        <end position="217"/>
    </location>
</feature>
<dbReference type="PANTHER" id="PTHR30590:SF2">
    <property type="entry name" value="INNER MEMBRANE PROTEIN"/>
    <property type="match status" value="1"/>
</dbReference>
<feature type="domain" description="DUF418" evidence="2">
    <location>
        <begin position="228"/>
        <end position="373"/>
    </location>
</feature>
<name>A0A853L3I6_9PROT</name>
<feature type="transmembrane region" description="Helical" evidence="1">
    <location>
        <begin position="134"/>
        <end position="154"/>
    </location>
</feature>
<dbReference type="AlphaFoldDB" id="A0A853L3I6"/>
<keyword evidence="1" id="KW-1133">Transmembrane helix</keyword>
<dbReference type="PANTHER" id="PTHR30590">
    <property type="entry name" value="INNER MEMBRANE PROTEIN"/>
    <property type="match status" value="1"/>
</dbReference>
<feature type="transmembrane region" description="Helical" evidence="1">
    <location>
        <begin position="340"/>
        <end position="358"/>
    </location>
</feature>
<evidence type="ECO:0000259" key="2">
    <source>
        <dbReference type="Pfam" id="PF04235"/>
    </source>
</evidence>
<evidence type="ECO:0000256" key="1">
    <source>
        <dbReference type="SAM" id="Phobius"/>
    </source>
</evidence>